<dbReference type="RefSeq" id="WP_054185655.1">
    <property type="nucleotide sequence ID" value="NZ_CP034998.1"/>
</dbReference>
<name>A0AAE5WPQ1_9HYPH</name>
<protein>
    <submittedName>
        <fullName evidence="1">XRE family transcriptional regulator</fullName>
    </submittedName>
</protein>
<evidence type="ECO:0000313" key="2">
    <source>
        <dbReference type="Proteomes" id="UP000220927"/>
    </source>
</evidence>
<dbReference type="EMBL" id="CP034998">
    <property type="protein sequence ID" value="QAS78602.1"/>
    <property type="molecule type" value="Genomic_DNA"/>
</dbReference>
<keyword evidence="2" id="KW-1185">Reference proteome</keyword>
<accession>A0AAE5WPQ1</accession>
<dbReference type="GO" id="GO:0003677">
    <property type="term" value="F:DNA binding"/>
    <property type="evidence" value="ECO:0007669"/>
    <property type="project" value="InterPro"/>
</dbReference>
<proteinExistence type="predicted"/>
<sequence>MKTPTSADALRAARALLGVSIRDLEPRVGLMRKAIAASESGNSTILEHNLKLIEFYEAEGIEFLGDLSFGKKVGRPGARWRAPDDRSLSSLAASGLNYHTERFRNSFAAARALLGDKQSVIAKATRLPATTVSSLELGQLWQNPSETLLQYYIERGVEFLGWQDAVRPNVYFGVGVRWAADKAQD</sequence>
<dbReference type="Gene3D" id="1.10.260.40">
    <property type="entry name" value="lambda repressor-like DNA-binding domains"/>
    <property type="match status" value="1"/>
</dbReference>
<dbReference type="AlphaFoldDB" id="A0AAE5WPQ1"/>
<dbReference type="InterPro" id="IPR010982">
    <property type="entry name" value="Lambda_DNA-bd_dom_sf"/>
</dbReference>
<dbReference type="KEGG" id="rad:CO657_11220"/>
<evidence type="ECO:0000313" key="1">
    <source>
        <dbReference type="EMBL" id="QAS78602.1"/>
    </source>
</evidence>
<gene>
    <name evidence="1" type="ORF">CO657_11220</name>
</gene>
<organism evidence="1 2">
    <name type="scientific">Rhizobium acidisoli</name>
    <dbReference type="NCBI Taxonomy" id="1538158"/>
    <lineage>
        <taxon>Bacteria</taxon>
        <taxon>Pseudomonadati</taxon>
        <taxon>Pseudomonadota</taxon>
        <taxon>Alphaproteobacteria</taxon>
        <taxon>Hyphomicrobiales</taxon>
        <taxon>Rhizobiaceae</taxon>
        <taxon>Rhizobium/Agrobacterium group</taxon>
        <taxon>Rhizobium</taxon>
    </lineage>
</organism>
<reference evidence="1 2" key="1">
    <citation type="submission" date="2019-01" db="EMBL/GenBank/DDBJ databases">
        <title>Genomic insights into the origins and evolution of symbiotic genes in the Phaseolus vulgaris microsymbionts.</title>
        <authorList>
            <person name="Tong W."/>
        </authorList>
    </citation>
    <scope>NUCLEOTIDE SEQUENCE [LARGE SCALE GENOMIC DNA]</scope>
    <source>
        <strain evidence="1 2">FH23</strain>
    </source>
</reference>
<dbReference type="Proteomes" id="UP000220927">
    <property type="component" value="Chromosome"/>
</dbReference>